<evidence type="ECO:0000313" key="1">
    <source>
        <dbReference type="EMBL" id="SVC48021.1"/>
    </source>
</evidence>
<dbReference type="EMBL" id="UINC01093534">
    <property type="protein sequence ID" value="SVC48021.1"/>
    <property type="molecule type" value="Genomic_DNA"/>
</dbReference>
<proteinExistence type="predicted"/>
<sequence>MIWIVREFNKNPCGLLWCGGLPQLSVAFQMIDLYPNIIWGSE</sequence>
<accession>A0A382ML28</accession>
<gene>
    <name evidence="1" type="ORF">METZ01_LOCUS300875</name>
</gene>
<feature type="non-terminal residue" evidence="1">
    <location>
        <position position="42"/>
    </location>
</feature>
<dbReference type="AlphaFoldDB" id="A0A382ML28"/>
<protein>
    <submittedName>
        <fullName evidence="1">Uncharacterized protein</fullName>
    </submittedName>
</protein>
<name>A0A382ML28_9ZZZZ</name>
<organism evidence="1">
    <name type="scientific">marine metagenome</name>
    <dbReference type="NCBI Taxonomy" id="408172"/>
    <lineage>
        <taxon>unclassified sequences</taxon>
        <taxon>metagenomes</taxon>
        <taxon>ecological metagenomes</taxon>
    </lineage>
</organism>
<reference evidence="1" key="1">
    <citation type="submission" date="2018-05" db="EMBL/GenBank/DDBJ databases">
        <authorList>
            <person name="Lanie J.A."/>
            <person name="Ng W.-L."/>
            <person name="Kazmierczak K.M."/>
            <person name="Andrzejewski T.M."/>
            <person name="Davidsen T.M."/>
            <person name="Wayne K.J."/>
            <person name="Tettelin H."/>
            <person name="Glass J.I."/>
            <person name="Rusch D."/>
            <person name="Podicherti R."/>
            <person name="Tsui H.-C.T."/>
            <person name="Winkler M.E."/>
        </authorList>
    </citation>
    <scope>NUCLEOTIDE SEQUENCE</scope>
</reference>